<dbReference type="Gene3D" id="1.20.1740.10">
    <property type="entry name" value="Amino acid/polyamine transporter I"/>
    <property type="match status" value="2"/>
</dbReference>
<dbReference type="InterPro" id="IPR002293">
    <property type="entry name" value="AA/rel_permease1"/>
</dbReference>
<dbReference type="PIRSF" id="PIRSF006060">
    <property type="entry name" value="AA_transporter"/>
    <property type="match status" value="1"/>
</dbReference>
<feature type="transmembrane region" description="Helical" evidence="6">
    <location>
        <begin position="117"/>
        <end position="134"/>
    </location>
</feature>
<name>A0AAE1ZFP1_SCHME</name>
<evidence type="ECO:0000256" key="5">
    <source>
        <dbReference type="ARBA" id="ARBA00023136"/>
    </source>
</evidence>
<keyword evidence="5 6" id="KW-0472">Membrane</keyword>
<dbReference type="Proteomes" id="UP001292079">
    <property type="component" value="Unassembled WGS sequence"/>
</dbReference>
<evidence type="ECO:0000256" key="6">
    <source>
        <dbReference type="SAM" id="Phobius"/>
    </source>
</evidence>
<proteinExistence type="predicted"/>
<evidence type="ECO:0000313" key="9">
    <source>
        <dbReference type="Proteomes" id="UP001292079"/>
    </source>
</evidence>
<feature type="transmembrane region" description="Helical" evidence="6">
    <location>
        <begin position="354"/>
        <end position="373"/>
    </location>
</feature>
<keyword evidence="9" id="KW-1185">Reference proteome</keyword>
<dbReference type="GO" id="GO:0016020">
    <property type="term" value="C:membrane"/>
    <property type="evidence" value="ECO:0007669"/>
    <property type="project" value="UniProtKB-SubCell"/>
</dbReference>
<feature type="transmembrane region" description="Helical" evidence="6">
    <location>
        <begin position="530"/>
        <end position="550"/>
    </location>
</feature>
<reference evidence="8" key="1">
    <citation type="submission" date="2022-04" db="EMBL/GenBank/DDBJ databases">
        <authorList>
            <person name="Xu L."/>
            <person name="Lv Z."/>
        </authorList>
    </citation>
    <scope>NUCLEOTIDE SEQUENCE</scope>
    <source>
        <strain evidence="8">LV_2022a</strain>
    </source>
</reference>
<feature type="transmembrane region" description="Helical" evidence="6">
    <location>
        <begin position="16"/>
        <end position="36"/>
    </location>
</feature>
<gene>
    <name evidence="8" type="ORF">MN116_002765</name>
</gene>
<protein>
    <recommendedName>
        <fullName evidence="7">Cationic amino acid transporter C-terminal domain-containing protein</fullName>
    </recommendedName>
</protein>
<accession>A0AAE1ZFP1</accession>
<keyword evidence="2" id="KW-0813">Transport</keyword>
<feature type="transmembrane region" description="Helical" evidence="6">
    <location>
        <begin position="470"/>
        <end position="494"/>
    </location>
</feature>
<dbReference type="InterPro" id="IPR029485">
    <property type="entry name" value="CAT_C"/>
</dbReference>
<dbReference type="PANTHER" id="PTHR43243">
    <property type="entry name" value="INNER MEMBRANE TRANSPORTER YGJI-RELATED"/>
    <property type="match status" value="1"/>
</dbReference>
<feature type="transmembrane region" description="Helical" evidence="6">
    <location>
        <begin position="141"/>
        <end position="161"/>
    </location>
</feature>
<feature type="transmembrane region" description="Helical" evidence="6">
    <location>
        <begin position="57"/>
        <end position="78"/>
    </location>
</feature>
<evidence type="ECO:0000259" key="7">
    <source>
        <dbReference type="Pfam" id="PF13906"/>
    </source>
</evidence>
<organism evidence="8 9">
    <name type="scientific">Schistosoma mekongi</name>
    <name type="common">Parasitic worm</name>
    <dbReference type="NCBI Taxonomy" id="38744"/>
    <lineage>
        <taxon>Eukaryota</taxon>
        <taxon>Metazoa</taxon>
        <taxon>Spiralia</taxon>
        <taxon>Lophotrochozoa</taxon>
        <taxon>Platyhelminthes</taxon>
        <taxon>Trematoda</taxon>
        <taxon>Digenea</taxon>
        <taxon>Strigeidida</taxon>
        <taxon>Schistosomatoidea</taxon>
        <taxon>Schistosomatidae</taxon>
        <taxon>Schistosoma</taxon>
    </lineage>
</organism>
<feature type="transmembrane region" description="Helical" evidence="6">
    <location>
        <begin position="506"/>
        <end position="524"/>
    </location>
</feature>
<dbReference type="EMBL" id="JALJAT010000002">
    <property type="protein sequence ID" value="KAK4473391.1"/>
    <property type="molecule type" value="Genomic_DNA"/>
</dbReference>
<comment type="caution">
    <text evidence="8">The sequence shown here is derived from an EMBL/GenBank/DDBJ whole genome shotgun (WGS) entry which is preliminary data.</text>
</comment>
<feature type="transmembrane region" description="Helical" evidence="6">
    <location>
        <begin position="276"/>
        <end position="309"/>
    </location>
</feature>
<keyword evidence="3 6" id="KW-0812">Transmembrane</keyword>
<dbReference type="GO" id="GO:0015171">
    <property type="term" value="F:amino acid transmembrane transporter activity"/>
    <property type="evidence" value="ECO:0007669"/>
    <property type="project" value="TreeGrafter"/>
</dbReference>
<dbReference type="PANTHER" id="PTHR43243:SF4">
    <property type="entry name" value="CATIONIC AMINO ACID TRANSPORTER 4"/>
    <property type="match status" value="1"/>
</dbReference>
<feature type="domain" description="Cationic amino acid transporter C-terminal" evidence="7">
    <location>
        <begin position="505"/>
        <end position="554"/>
    </location>
</feature>
<feature type="transmembrane region" description="Helical" evidence="6">
    <location>
        <begin position="181"/>
        <end position="202"/>
    </location>
</feature>
<dbReference type="AlphaFoldDB" id="A0AAE1ZFP1"/>
<evidence type="ECO:0000256" key="4">
    <source>
        <dbReference type="ARBA" id="ARBA00022989"/>
    </source>
</evidence>
<comment type="subcellular location">
    <subcellularLocation>
        <location evidence="1">Membrane</location>
        <topology evidence="1">Multi-pass membrane protein</topology>
    </subcellularLocation>
</comment>
<evidence type="ECO:0000256" key="1">
    <source>
        <dbReference type="ARBA" id="ARBA00004141"/>
    </source>
</evidence>
<evidence type="ECO:0000256" key="2">
    <source>
        <dbReference type="ARBA" id="ARBA00022448"/>
    </source>
</evidence>
<reference evidence="8" key="2">
    <citation type="journal article" date="2023" name="Infect Dis Poverty">
        <title>Chromosome-scale genome of the human blood fluke Schistosoma mekongi and its implications for public health.</title>
        <authorList>
            <person name="Zhou M."/>
            <person name="Xu L."/>
            <person name="Xu D."/>
            <person name="Chen W."/>
            <person name="Khan J."/>
            <person name="Hu Y."/>
            <person name="Huang H."/>
            <person name="Wei H."/>
            <person name="Zhang Y."/>
            <person name="Chusongsang P."/>
            <person name="Tanasarnprasert K."/>
            <person name="Hu X."/>
            <person name="Limpanont Y."/>
            <person name="Lv Z."/>
        </authorList>
    </citation>
    <scope>NUCLEOTIDE SEQUENCE</scope>
    <source>
        <strain evidence="8">LV_2022a</strain>
    </source>
</reference>
<evidence type="ECO:0000313" key="8">
    <source>
        <dbReference type="EMBL" id="KAK4473391.1"/>
    </source>
</evidence>
<sequence length="599" mass="66519">MSTGTAMSAQTGPSTFLAYIIATIVALLNSLIYSELACYIPKDVSYYGHTYSILGELPAFITAWSTVLDYILSISLFARGWSNIVDIFTGNATSTWMINTFGRLSSPDGILSEYPDLISMLLIFILAVCCCFGLRKSIALTVISSGINVGILLVATIYMFVHAKSEHFAIISPAITTNTHYFLPYGILGLVKASTVCFNAFIRSSVPSSRAQEVKNPVYSLPIANVTSIFIVGLVTTVSALALALYYPWFYVDAENAFLNALRYNENSSGAKIGRIIMFCIAGSGFLIGLITSMISPMIACINICLAMARDGFIPNAFSRVCVPFKRPFLATIFIALFSGLISTIFTVQSLAGFLSLGTLIACCINVLSVINLRYRCQPNNPQFLNEFENVNEKYFHTNQNSNQQYYAQRIGKPGFVKEYIGFRLSDRMLKFVISGHPGDMVVLIMAIYIILSCVLALCLNVGVNDRIVLFMRIIAVTVLVILLILCIVCIGFIEQHRSTDSNLYRVPLVPLLPCLTLSLNFLLLSQLSWFSWVRYGIWMLFGLLIYFVYGIRNIHRISQENESKISSNCLSDIEYEKRSSKSNTSTDGSIEFIDPIRF</sequence>
<feature type="transmembrane region" description="Helical" evidence="6">
    <location>
        <begin position="329"/>
        <end position="348"/>
    </location>
</feature>
<dbReference type="Pfam" id="PF13520">
    <property type="entry name" value="AA_permease_2"/>
    <property type="match status" value="1"/>
</dbReference>
<evidence type="ECO:0000256" key="3">
    <source>
        <dbReference type="ARBA" id="ARBA00022692"/>
    </source>
</evidence>
<feature type="transmembrane region" description="Helical" evidence="6">
    <location>
        <begin position="441"/>
        <end position="464"/>
    </location>
</feature>
<dbReference type="Pfam" id="PF13906">
    <property type="entry name" value="AA_permease_C"/>
    <property type="match status" value="1"/>
</dbReference>
<keyword evidence="4 6" id="KW-1133">Transmembrane helix</keyword>
<feature type="transmembrane region" description="Helical" evidence="6">
    <location>
        <begin position="223"/>
        <end position="249"/>
    </location>
</feature>